<keyword evidence="2" id="KW-0812">Transmembrane</keyword>
<keyword evidence="2" id="KW-1133">Transmembrane helix</keyword>
<keyword evidence="2" id="KW-0472">Membrane</keyword>
<name>A0A919SG32_9ACTN</name>
<proteinExistence type="predicted"/>
<accession>A0A919SG32</accession>
<keyword evidence="4" id="KW-1185">Reference proteome</keyword>
<dbReference type="EMBL" id="BOQL01000038">
    <property type="protein sequence ID" value="GIM72045.1"/>
    <property type="molecule type" value="Genomic_DNA"/>
</dbReference>
<evidence type="ECO:0000313" key="3">
    <source>
        <dbReference type="EMBL" id="GIM72045.1"/>
    </source>
</evidence>
<gene>
    <name evidence="3" type="ORF">Aau02nite_49000</name>
</gene>
<dbReference type="AlphaFoldDB" id="A0A919SG32"/>
<sequence length="152" mass="15911">MDGPRGGWRATPAPRRLKLPGWLAALTTVVALLIVVVGPPALITNQAVAQFADLEDQVVQGLDRIRQYLPAGPLTQTQLSSALDGLVETLRGAAPDPVSGAATAVQTLASDEPDTVAQVPPGNRASASPGKWRPGCRRRSEQLARWPGPAPS</sequence>
<dbReference type="RefSeq" id="WP_212990864.1">
    <property type="nucleotide sequence ID" value="NZ_BAABEA010000025.1"/>
</dbReference>
<organism evidence="3 4">
    <name type="scientific">Actinoplanes auranticolor</name>
    <dbReference type="NCBI Taxonomy" id="47988"/>
    <lineage>
        <taxon>Bacteria</taxon>
        <taxon>Bacillati</taxon>
        <taxon>Actinomycetota</taxon>
        <taxon>Actinomycetes</taxon>
        <taxon>Micromonosporales</taxon>
        <taxon>Micromonosporaceae</taxon>
        <taxon>Actinoplanes</taxon>
    </lineage>
</organism>
<evidence type="ECO:0000256" key="1">
    <source>
        <dbReference type="SAM" id="MobiDB-lite"/>
    </source>
</evidence>
<dbReference type="Proteomes" id="UP000681340">
    <property type="component" value="Unassembled WGS sequence"/>
</dbReference>
<protein>
    <submittedName>
        <fullName evidence="3">Uncharacterized protein</fullName>
    </submittedName>
</protein>
<feature type="transmembrane region" description="Helical" evidence="2">
    <location>
        <begin position="21"/>
        <end position="42"/>
    </location>
</feature>
<reference evidence="3" key="1">
    <citation type="submission" date="2021-03" db="EMBL/GenBank/DDBJ databases">
        <title>Whole genome shotgun sequence of Actinoplanes auranticolor NBRC 12245.</title>
        <authorList>
            <person name="Komaki H."/>
            <person name="Tamura T."/>
        </authorList>
    </citation>
    <scope>NUCLEOTIDE SEQUENCE</scope>
    <source>
        <strain evidence="3">NBRC 12245</strain>
    </source>
</reference>
<comment type="caution">
    <text evidence="3">The sequence shown here is derived from an EMBL/GenBank/DDBJ whole genome shotgun (WGS) entry which is preliminary data.</text>
</comment>
<evidence type="ECO:0000313" key="4">
    <source>
        <dbReference type="Proteomes" id="UP000681340"/>
    </source>
</evidence>
<feature type="region of interest" description="Disordered" evidence="1">
    <location>
        <begin position="96"/>
        <end position="152"/>
    </location>
</feature>
<evidence type="ECO:0000256" key="2">
    <source>
        <dbReference type="SAM" id="Phobius"/>
    </source>
</evidence>